<accession>A0A6N2BB73</accession>
<protein>
    <submittedName>
        <fullName evidence="2">Uncharacterized protein</fullName>
    </submittedName>
</protein>
<feature type="compositionally biased region" description="Low complexity" evidence="1">
    <location>
        <begin position="141"/>
        <end position="153"/>
    </location>
</feature>
<gene>
    <name evidence="2" type="ORF">EJD97_015623</name>
</gene>
<sequence length="182" mass="20051">MARCFACSIYRPTSMCRTCVVSDAFNDINDAVNVLNQCMDNLGGRSVATFTLLRAALMELEEIDRVHYINNLLQNPPRRSGLFSCLEWIIRVSVQVLRRVFNQHADDALPGRVPSSIRSEGSVQYAGAQLNEAEGMPSHGISSYASNSPSISYENDPDYTRTHSVTPSSSDESLVPSSGEEE</sequence>
<organism evidence="2">
    <name type="scientific">Solanum chilense</name>
    <name type="common">Tomato</name>
    <name type="synonym">Lycopersicon chilense</name>
    <dbReference type="NCBI Taxonomy" id="4083"/>
    <lineage>
        <taxon>Eukaryota</taxon>
        <taxon>Viridiplantae</taxon>
        <taxon>Streptophyta</taxon>
        <taxon>Embryophyta</taxon>
        <taxon>Tracheophyta</taxon>
        <taxon>Spermatophyta</taxon>
        <taxon>Magnoliopsida</taxon>
        <taxon>eudicotyledons</taxon>
        <taxon>Gunneridae</taxon>
        <taxon>Pentapetalae</taxon>
        <taxon>asterids</taxon>
        <taxon>lamiids</taxon>
        <taxon>Solanales</taxon>
        <taxon>Solanaceae</taxon>
        <taxon>Solanoideae</taxon>
        <taxon>Solaneae</taxon>
        <taxon>Solanum</taxon>
        <taxon>Solanum subgen. Lycopersicon</taxon>
    </lineage>
</organism>
<evidence type="ECO:0000313" key="2">
    <source>
        <dbReference type="EMBL" id="TMW90499.1"/>
    </source>
</evidence>
<comment type="caution">
    <text evidence="2">The sequence shown here is derived from an EMBL/GenBank/DDBJ whole genome shotgun (WGS) entry which is preliminary data.</text>
</comment>
<dbReference type="AlphaFoldDB" id="A0A6N2BB73"/>
<feature type="region of interest" description="Disordered" evidence="1">
    <location>
        <begin position="136"/>
        <end position="182"/>
    </location>
</feature>
<reference evidence="2" key="1">
    <citation type="submission" date="2019-05" db="EMBL/GenBank/DDBJ databases">
        <title>The de novo reference genome and transcriptome assemblies of the wild tomato species Solanum chilense.</title>
        <authorList>
            <person name="Stam R."/>
            <person name="Nosenko T."/>
            <person name="Hoerger A.C."/>
            <person name="Stephan W."/>
            <person name="Seidel M.A."/>
            <person name="Kuhn J.M.M."/>
            <person name="Haberer G."/>
            <person name="Tellier A."/>
        </authorList>
    </citation>
    <scope>NUCLEOTIDE SEQUENCE</scope>
    <source>
        <tissue evidence="2">Mature leaves</tissue>
    </source>
</reference>
<dbReference type="EMBL" id="RXGB01004120">
    <property type="protein sequence ID" value="TMW90499.1"/>
    <property type="molecule type" value="Genomic_DNA"/>
</dbReference>
<proteinExistence type="predicted"/>
<feature type="compositionally biased region" description="Low complexity" evidence="1">
    <location>
        <begin position="168"/>
        <end position="182"/>
    </location>
</feature>
<name>A0A6N2BB73_SOLCI</name>
<evidence type="ECO:0000256" key="1">
    <source>
        <dbReference type="SAM" id="MobiDB-lite"/>
    </source>
</evidence>